<proteinExistence type="inferred from homology"/>
<dbReference type="EMBL" id="JADNYM010000007">
    <property type="protein sequence ID" value="MBG0739117.1"/>
    <property type="molecule type" value="Genomic_DNA"/>
</dbReference>
<dbReference type="Pfam" id="PF02021">
    <property type="entry name" value="UPF0102"/>
    <property type="match status" value="1"/>
</dbReference>
<dbReference type="InterPro" id="IPR011856">
    <property type="entry name" value="tRNA_endonuc-like_dom_sf"/>
</dbReference>
<dbReference type="NCBIfam" id="NF009150">
    <property type="entry name" value="PRK12497.1-3"/>
    <property type="match status" value="1"/>
</dbReference>
<dbReference type="InterPro" id="IPR003509">
    <property type="entry name" value="UPF0102_YraN-like"/>
</dbReference>
<comment type="similarity">
    <text evidence="1 2">Belongs to the UPF0102 family.</text>
</comment>
<dbReference type="InterPro" id="IPR011335">
    <property type="entry name" value="Restrct_endonuc-II-like"/>
</dbReference>
<dbReference type="Gene3D" id="3.40.1350.10">
    <property type="match status" value="1"/>
</dbReference>
<dbReference type="CDD" id="cd20736">
    <property type="entry name" value="PoNe_Nuclease"/>
    <property type="match status" value="1"/>
</dbReference>
<dbReference type="GO" id="GO:0003676">
    <property type="term" value="F:nucleic acid binding"/>
    <property type="evidence" value="ECO:0007669"/>
    <property type="project" value="InterPro"/>
</dbReference>
<keyword evidence="4" id="KW-1185">Reference proteome</keyword>
<reference evidence="3 4" key="1">
    <citation type="submission" date="2020-11" db="EMBL/GenBank/DDBJ databases">
        <title>Arthrobacter antarcticus sp. nov., isolated from Antarctic Soil.</title>
        <authorList>
            <person name="Li J."/>
        </authorList>
    </citation>
    <scope>NUCLEOTIDE SEQUENCE [LARGE SCALE GENOMIC DNA]</scope>
    <source>
        <strain evidence="3 4">Z1-20</strain>
    </source>
</reference>
<dbReference type="PANTHER" id="PTHR34039">
    <property type="entry name" value="UPF0102 PROTEIN YRAN"/>
    <property type="match status" value="1"/>
</dbReference>
<accession>A0A931CIB1</accession>
<dbReference type="NCBIfam" id="NF009154">
    <property type="entry name" value="PRK12497.3-3"/>
    <property type="match status" value="1"/>
</dbReference>
<dbReference type="AlphaFoldDB" id="A0A931CIB1"/>
<dbReference type="HAMAP" id="MF_00048">
    <property type="entry name" value="UPF0102"/>
    <property type="match status" value="1"/>
</dbReference>
<evidence type="ECO:0000256" key="2">
    <source>
        <dbReference type="HAMAP-Rule" id="MF_00048"/>
    </source>
</evidence>
<dbReference type="Proteomes" id="UP000655366">
    <property type="component" value="Unassembled WGS sequence"/>
</dbReference>
<sequence>MKAKDALGRHGEVLAADYLEDRGIRVVDRNWRCRTGEIDLVAYDGECLVIAEVKTRRSLRFGHPFEAITPAKLTRLRTLGVLWSRDHWVVPVALRIDAIAVLDCGDGEPVLEYLKGVG</sequence>
<comment type="caution">
    <text evidence="3">The sequence shown here is derived from an EMBL/GenBank/DDBJ whole genome shotgun (WGS) entry which is preliminary data.</text>
</comment>
<evidence type="ECO:0000256" key="1">
    <source>
        <dbReference type="ARBA" id="ARBA00006738"/>
    </source>
</evidence>
<evidence type="ECO:0000313" key="3">
    <source>
        <dbReference type="EMBL" id="MBG0739117.1"/>
    </source>
</evidence>
<organism evidence="3 4">
    <name type="scientific">Arthrobacter terrae</name>
    <dbReference type="NCBI Taxonomy" id="2935737"/>
    <lineage>
        <taxon>Bacteria</taxon>
        <taxon>Bacillati</taxon>
        <taxon>Actinomycetota</taxon>
        <taxon>Actinomycetes</taxon>
        <taxon>Micrococcales</taxon>
        <taxon>Micrococcaceae</taxon>
        <taxon>Arthrobacter</taxon>
    </lineage>
</organism>
<dbReference type="RefSeq" id="WP_196396066.1">
    <property type="nucleotide sequence ID" value="NZ_JADNYM010000007.1"/>
</dbReference>
<gene>
    <name evidence="3" type="ORF">IV500_06870</name>
</gene>
<dbReference type="PANTHER" id="PTHR34039:SF1">
    <property type="entry name" value="UPF0102 PROTEIN YRAN"/>
    <property type="match status" value="1"/>
</dbReference>
<name>A0A931CIB1_9MICC</name>
<protein>
    <recommendedName>
        <fullName evidence="2">UPF0102 protein IV500_06870</fullName>
    </recommendedName>
</protein>
<evidence type="ECO:0000313" key="4">
    <source>
        <dbReference type="Proteomes" id="UP000655366"/>
    </source>
</evidence>
<dbReference type="SUPFAM" id="SSF52980">
    <property type="entry name" value="Restriction endonuclease-like"/>
    <property type="match status" value="1"/>
</dbReference>